<dbReference type="InterPro" id="IPR036249">
    <property type="entry name" value="Thioredoxin-like_sf"/>
</dbReference>
<feature type="binding site" evidence="2">
    <location>
        <begin position="129"/>
        <end position="132"/>
    </location>
    <ligand>
        <name>glutathione</name>
        <dbReference type="ChEBI" id="CHEBI:57925"/>
    </ligand>
</feature>
<feature type="binding site" evidence="2">
    <location>
        <begin position="147"/>
        <end position="148"/>
    </location>
    <ligand>
        <name>glutathione</name>
        <dbReference type="ChEBI" id="CHEBI:57925"/>
    </ligand>
</feature>
<dbReference type="SFLD" id="SFLDG01148">
    <property type="entry name" value="Xi_(cytGST)"/>
    <property type="match status" value="1"/>
</dbReference>
<dbReference type="FunFam" id="3.40.30.10:FF:000058">
    <property type="entry name" value="Glutathione S-transferase, omega"/>
    <property type="match status" value="1"/>
</dbReference>
<dbReference type="PANTHER" id="PTHR32419">
    <property type="entry name" value="GLUTATHIONYL-HYDROQUINONE REDUCTASE"/>
    <property type="match status" value="1"/>
</dbReference>
<feature type="active site" description="Nucleophile" evidence="1">
    <location>
        <position position="63"/>
    </location>
</feature>
<dbReference type="PROSITE" id="PS50405">
    <property type="entry name" value="GST_CTER"/>
    <property type="match status" value="1"/>
</dbReference>
<organism evidence="5 6">
    <name type="scientific">Alginatibacterium sediminis</name>
    <dbReference type="NCBI Taxonomy" id="2164068"/>
    <lineage>
        <taxon>Bacteria</taxon>
        <taxon>Pseudomonadati</taxon>
        <taxon>Pseudomonadota</taxon>
        <taxon>Gammaproteobacteria</taxon>
        <taxon>Alteromonadales</taxon>
        <taxon>Alteromonadaceae</taxon>
        <taxon>Alginatibacterium</taxon>
    </lineage>
</organism>
<feature type="site" description="Lowers pKa of active site Cys" evidence="3">
    <location>
        <position position="252"/>
    </location>
</feature>
<dbReference type="OrthoDB" id="9769158at2"/>
<dbReference type="Gene3D" id="3.40.30.10">
    <property type="entry name" value="Glutaredoxin"/>
    <property type="match status" value="1"/>
</dbReference>
<feature type="site" description="Lowers pKa of active site Cys" evidence="3">
    <location>
        <position position="295"/>
    </location>
</feature>
<feature type="binding site" evidence="2">
    <location>
        <position position="96"/>
    </location>
    <ligand>
        <name>glutathione</name>
        <dbReference type="ChEBI" id="CHEBI:57925"/>
    </ligand>
</feature>
<dbReference type="SUPFAM" id="SSF52833">
    <property type="entry name" value="Thioredoxin-like"/>
    <property type="match status" value="1"/>
</dbReference>
<keyword evidence="5" id="KW-0808">Transferase</keyword>
<accession>A0A420EHH2</accession>
<reference evidence="5 6" key="1">
    <citation type="submission" date="2018-09" db="EMBL/GenBank/DDBJ databases">
        <authorList>
            <person name="Wang Z."/>
        </authorList>
    </citation>
    <scope>NUCLEOTIDE SEQUENCE [LARGE SCALE GENOMIC DNA]</scope>
    <source>
        <strain evidence="5 6">ALS 81</strain>
    </source>
</reference>
<dbReference type="InterPro" id="IPR036282">
    <property type="entry name" value="Glutathione-S-Trfase_C_sf"/>
</dbReference>
<feature type="active site" description="Proton donor/acceptor" evidence="1">
    <location>
        <position position="194"/>
    </location>
</feature>
<dbReference type="GO" id="GO:0004364">
    <property type="term" value="F:glutathione transferase activity"/>
    <property type="evidence" value="ECO:0007669"/>
    <property type="project" value="InterPro"/>
</dbReference>
<protein>
    <submittedName>
        <fullName evidence="5">Glutathione S-transferase family protein</fullName>
    </submittedName>
</protein>
<dbReference type="InterPro" id="IPR010987">
    <property type="entry name" value="Glutathione-S-Trfase_C-like"/>
</dbReference>
<dbReference type="Pfam" id="PF13410">
    <property type="entry name" value="GST_C_2"/>
    <property type="match status" value="1"/>
</dbReference>
<gene>
    <name evidence="5" type="ORF">DBZ36_07045</name>
</gene>
<dbReference type="RefSeq" id="WP_120354196.1">
    <property type="nucleotide sequence ID" value="NZ_RAQO01000004.1"/>
</dbReference>
<evidence type="ECO:0000313" key="6">
    <source>
        <dbReference type="Proteomes" id="UP000286482"/>
    </source>
</evidence>
<dbReference type="CDD" id="cd03190">
    <property type="entry name" value="GST_C_Omega_like"/>
    <property type="match status" value="1"/>
</dbReference>
<proteinExistence type="predicted"/>
<evidence type="ECO:0000259" key="4">
    <source>
        <dbReference type="PROSITE" id="PS50405"/>
    </source>
</evidence>
<evidence type="ECO:0000313" key="5">
    <source>
        <dbReference type="EMBL" id="RKF20191.1"/>
    </source>
</evidence>
<dbReference type="Proteomes" id="UP000286482">
    <property type="component" value="Unassembled WGS sequence"/>
</dbReference>
<dbReference type="InterPro" id="IPR016639">
    <property type="entry name" value="GST_Omega/GSH"/>
</dbReference>
<dbReference type="InterPro" id="IPR040079">
    <property type="entry name" value="Glutathione_S-Trfase"/>
</dbReference>
<dbReference type="Pfam" id="PF13409">
    <property type="entry name" value="GST_N_2"/>
    <property type="match status" value="1"/>
</dbReference>
<comment type="caution">
    <text evidence="5">The sequence shown here is derived from an EMBL/GenBank/DDBJ whole genome shotgun (WGS) entry which is preliminary data.</text>
</comment>
<dbReference type="SFLD" id="SFLDS00019">
    <property type="entry name" value="Glutathione_Transferase_(cytos"/>
    <property type="match status" value="1"/>
</dbReference>
<dbReference type="Gene3D" id="1.20.1050.10">
    <property type="match status" value="1"/>
</dbReference>
<dbReference type="SUPFAM" id="SSF47616">
    <property type="entry name" value="GST C-terminal domain-like"/>
    <property type="match status" value="1"/>
</dbReference>
<evidence type="ECO:0000256" key="1">
    <source>
        <dbReference type="PIRSR" id="PIRSR015753-1"/>
    </source>
</evidence>
<name>A0A420EHH2_9ALTE</name>
<dbReference type="GO" id="GO:0005737">
    <property type="term" value="C:cytoplasm"/>
    <property type="evidence" value="ECO:0007669"/>
    <property type="project" value="TreeGrafter"/>
</dbReference>
<dbReference type="AlphaFoldDB" id="A0A420EHH2"/>
<dbReference type="InterPro" id="IPR047047">
    <property type="entry name" value="GST_Omega-like_C"/>
</dbReference>
<dbReference type="SFLD" id="SFLDG01206">
    <property type="entry name" value="Xi.1"/>
    <property type="match status" value="1"/>
</dbReference>
<dbReference type="EMBL" id="RAQO01000004">
    <property type="protein sequence ID" value="RKF20191.1"/>
    <property type="molecule type" value="Genomic_DNA"/>
</dbReference>
<keyword evidence="6" id="KW-1185">Reference proteome</keyword>
<dbReference type="InterPro" id="IPR004045">
    <property type="entry name" value="Glutathione_S-Trfase_N"/>
</dbReference>
<feature type="domain" description="GST C-terminal" evidence="4">
    <location>
        <begin position="171"/>
        <end position="295"/>
    </location>
</feature>
<evidence type="ECO:0000256" key="3">
    <source>
        <dbReference type="PIRSR" id="PIRSR015753-3"/>
    </source>
</evidence>
<sequence>MGLLIQGKWHDQWYNTEENKGHFKRSESQFRNWVTEDGSAGPSGIAGFKAEVGRYHLYVSHACPWANRAMIFRQLKGLEQVIDYSVVHWRMQDQGWTFEDGDGVIPDPINNAELLHQVYTAADSQYTGRVTVPILWDKQQQTIVSNESSEIIRMFNSAFNKAGANALDFYPLGLREQIDAINERVYSDINNGVYKCGFATSQDAYEASLSALFTSLDWLEEKLSSQRYLCGNQLTEADWRLFTTLVRFDSVYVGHFKCNLKRIADYPNLQAYLCDLYQHANVSETVNMDHIKKHYYISHTMINPSQVVPQGPFLDFSVKHGRDTM</sequence>
<evidence type="ECO:0000256" key="2">
    <source>
        <dbReference type="PIRSR" id="PIRSR015753-2"/>
    </source>
</evidence>
<dbReference type="PIRSF" id="PIRSF015753">
    <property type="entry name" value="GST"/>
    <property type="match status" value="1"/>
</dbReference>
<dbReference type="PANTHER" id="PTHR32419:SF6">
    <property type="entry name" value="GLUTATHIONE S-TRANSFERASE OMEGA-LIKE 1-RELATED"/>
    <property type="match status" value="1"/>
</dbReference>